<keyword evidence="2" id="KW-1185">Reference proteome</keyword>
<accession>A0A138ZXK4</accession>
<proteinExistence type="predicted"/>
<protein>
    <submittedName>
        <fullName evidence="1">Uncharacterized protein</fullName>
    </submittedName>
</protein>
<reference evidence="1 2" key="1">
    <citation type="journal article" date="2015" name="Genome Biol. Evol.">
        <title>Phylogenomic analyses indicate that early fungi evolved digesting cell walls of algal ancestors of land plants.</title>
        <authorList>
            <person name="Chang Y."/>
            <person name="Wang S."/>
            <person name="Sekimoto S."/>
            <person name="Aerts A.L."/>
            <person name="Choi C."/>
            <person name="Clum A."/>
            <person name="LaButti K.M."/>
            <person name="Lindquist E.A."/>
            <person name="Yee Ngan C."/>
            <person name="Ohm R.A."/>
            <person name="Salamov A.A."/>
            <person name="Grigoriev I.V."/>
            <person name="Spatafora J.W."/>
            <person name="Berbee M.L."/>
        </authorList>
    </citation>
    <scope>NUCLEOTIDE SEQUENCE [LARGE SCALE GENOMIC DNA]</scope>
    <source>
        <strain evidence="1 2">JEL478</strain>
    </source>
</reference>
<evidence type="ECO:0000313" key="1">
    <source>
        <dbReference type="EMBL" id="KXS09181.1"/>
    </source>
</evidence>
<evidence type="ECO:0000313" key="2">
    <source>
        <dbReference type="Proteomes" id="UP000070544"/>
    </source>
</evidence>
<sequence>MQQRGGTISEFIAARKKGGMTWEDFRVLKAKHDDSKFSDKDMAKYRKVGGTAITAK</sequence>
<dbReference type="OrthoDB" id="2162316at2759"/>
<organism evidence="1 2">
    <name type="scientific">Gonapodya prolifera (strain JEL478)</name>
    <name type="common">Monoblepharis prolifera</name>
    <dbReference type="NCBI Taxonomy" id="1344416"/>
    <lineage>
        <taxon>Eukaryota</taxon>
        <taxon>Fungi</taxon>
        <taxon>Fungi incertae sedis</taxon>
        <taxon>Chytridiomycota</taxon>
        <taxon>Chytridiomycota incertae sedis</taxon>
        <taxon>Monoblepharidomycetes</taxon>
        <taxon>Monoblepharidales</taxon>
        <taxon>Gonapodyaceae</taxon>
        <taxon>Gonapodya</taxon>
    </lineage>
</organism>
<dbReference type="Proteomes" id="UP000070544">
    <property type="component" value="Unassembled WGS sequence"/>
</dbReference>
<dbReference type="AlphaFoldDB" id="A0A138ZXK4"/>
<dbReference type="EMBL" id="KQ965883">
    <property type="protein sequence ID" value="KXS09181.1"/>
    <property type="molecule type" value="Genomic_DNA"/>
</dbReference>
<name>A0A138ZXK4_GONPJ</name>
<gene>
    <name evidence="1" type="ORF">M427DRAFT_249311</name>
</gene>